<dbReference type="InterPro" id="IPR029062">
    <property type="entry name" value="Class_I_gatase-like"/>
</dbReference>
<dbReference type="Proteomes" id="UP000607559">
    <property type="component" value="Unassembled WGS sequence"/>
</dbReference>
<organism evidence="5 6">
    <name type="scientific">Puia dinghuensis</name>
    <dbReference type="NCBI Taxonomy" id="1792502"/>
    <lineage>
        <taxon>Bacteria</taxon>
        <taxon>Pseudomonadati</taxon>
        <taxon>Bacteroidota</taxon>
        <taxon>Chitinophagia</taxon>
        <taxon>Chitinophagales</taxon>
        <taxon>Chitinophagaceae</taxon>
        <taxon>Puia</taxon>
    </lineage>
</organism>
<protein>
    <submittedName>
        <fullName evidence="5">Putative peptidase YgaJ</fullName>
    </submittedName>
</protein>
<keyword evidence="3" id="KW-0378">Hydrolase</keyword>
<keyword evidence="6" id="KW-1185">Reference proteome</keyword>
<dbReference type="PANTHER" id="PTHR20842:SF0">
    <property type="entry name" value="ALPHA-ASPARTYL DIPEPTIDASE"/>
    <property type="match status" value="1"/>
</dbReference>
<accession>A0A8J2U764</accession>
<name>A0A8J2U764_9BACT</name>
<evidence type="ECO:0000256" key="4">
    <source>
        <dbReference type="ARBA" id="ARBA00022825"/>
    </source>
</evidence>
<gene>
    <name evidence="5" type="primary">ygaJ</name>
    <name evidence="5" type="ORF">GCM10011511_03020</name>
</gene>
<keyword evidence="2" id="KW-0645">Protease</keyword>
<dbReference type="SUPFAM" id="SSF52317">
    <property type="entry name" value="Class I glutamine amidotransferase-like"/>
    <property type="match status" value="1"/>
</dbReference>
<sequence>MGGGGFSMEPDNPLLDAYVVAQARKKNPAVCFFPHATDDATRYALNFFKAFSRLDARPAFLSLFTPPTADLESYLLEQDVIYVGGGNTRNMLALWREWGLDKILQKAYAEGVVLAGISAGANCWFEECSTDSVPGKLSVLACLGILKGSFCPHYDGEAERRPTLHQFHLTGQMKAGYAADDGAAGHFIDDVFSGGVSSRPWAKVYGLRLEDGSVVEEVLPTRFLGV</sequence>
<comment type="similarity">
    <text evidence="1">Belongs to the peptidase S51 family.</text>
</comment>
<dbReference type="GO" id="GO:0008236">
    <property type="term" value="F:serine-type peptidase activity"/>
    <property type="evidence" value="ECO:0007669"/>
    <property type="project" value="UniProtKB-KW"/>
</dbReference>
<dbReference type="Pfam" id="PF03575">
    <property type="entry name" value="Peptidase_S51"/>
    <property type="match status" value="1"/>
</dbReference>
<dbReference type="AlphaFoldDB" id="A0A8J2U764"/>
<evidence type="ECO:0000313" key="6">
    <source>
        <dbReference type="Proteomes" id="UP000607559"/>
    </source>
</evidence>
<keyword evidence="4" id="KW-0720">Serine protease</keyword>
<dbReference type="GO" id="GO:0006508">
    <property type="term" value="P:proteolysis"/>
    <property type="evidence" value="ECO:0007669"/>
    <property type="project" value="UniProtKB-KW"/>
</dbReference>
<reference evidence="5" key="1">
    <citation type="journal article" date="2014" name="Int. J. Syst. Evol. Microbiol.">
        <title>Complete genome sequence of Corynebacterium casei LMG S-19264T (=DSM 44701T), isolated from a smear-ripened cheese.</title>
        <authorList>
            <consortium name="US DOE Joint Genome Institute (JGI-PGF)"/>
            <person name="Walter F."/>
            <person name="Albersmeier A."/>
            <person name="Kalinowski J."/>
            <person name="Ruckert C."/>
        </authorList>
    </citation>
    <scope>NUCLEOTIDE SEQUENCE</scope>
    <source>
        <strain evidence="5">CGMCC 1.15448</strain>
    </source>
</reference>
<proteinExistence type="inferred from homology"/>
<evidence type="ECO:0000256" key="3">
    <source>
        <dbReference type="ARBA" id="ARBA00022801"/>
    </source>
</evidence>
<evidence type="ECO:0000256" key="1">
    <source>
        <dbReference type="ARBA" id="ARBA00006534"/>
    </source>
</evidence>
<dbReference type="PANTHER" id="PTHR20842">
    <property type="entry name" value="PROTEASE S51 ALPHA-ASPARTYL DIPEPTIDASE"/>
    <property type="match status" value="1"/>
</dbReference>
<reference evidence="5" key="2">
    <citation type="submission" date="2020-09" db="EMBL/GenBank/DDBJ databases">
        <authorList>
            <person name="Sun Q."/>
            <person name="Zhou Y."/>
        </authorList>
    </citation>
    <scope>NUCLEOTIDE SEQUENCE</scope>
    <source>
        <strain evidence="5">CGMCC 1.15448</strain>
    </source>
</reference>
<dbReference type="CDD" id="cd03146">
    <property type="entry name" value="GAT1_Peptidase_E"/>
    <property type="match status" value="1"/>
</dbReference>
<dbReference type="EMBL" id="BMJC01000001">
    <property type="protein sequence ID" value="GGA83356.1"/>
    <property type="molecule type" value="Genomic_DNA"/>
</dbReference>
<dbReference type="InterPro" id="IPR005320">
    <property type="entry name" value="Peptidase_S51"/>
</dbReference>
<dbReference type="Gene3D" id="3.40.50.880">
    <property type="match status" value="1"/>
</dbReference>
<evidence type="ECO:0000256" key="2">
    <source>
        <dbReference type="ARBA" id="ARBA00022670"/>
    </source>
</evidence>
<evidence type="ECO:0000313" key="5">
    <source>
        <dbReference type="EMBL" id="GGA83356.1"/>
    </source>
</evidence>
<comment type="caution">
    <text evidence="5">The sequence shown here is derived from an EMBL/GenBank/DDBJ whole genome shotgun (WGS) entry which is preliminary data.</text>
</comment>